<evidence type="ECO:0000256" key="3">
    <source>
        <dbReference type="ARBA" id="ARBA00022679"/>
    </source>
</evidence>
<dbReference type="CDD" id="cd02440">
    <property type="entry name" value="AdoMet_MTases"/>
    <property type="match status" value="1"/>
</dbReference>
<accession>A0A2T4B178</accession>
<dbReference type="EMBL" id="KZ680220">
    <property type="protein sequence ID" value="PTB63086.1"/>
    <property type="molecule type" value="Genomic_DNA"/>
</dbReference>
<dbReference type="InterPro" id="IPR051419">
    <property type="entry name" value="Lys/N-term_MeTrsfase_sf"/>
</dbReference>
<evidence type="ECO:0000259" key="4">
    <source>
        <dbReference type="Pfam" id="PF08241"/>
    </source>
</evidence>
<dbReference type="Pfam" id="PF08241">
    <property type="entry name" value="Methyltransf_11"/>
    <property type="match status" value="1"/>
</dbReference>
<gene>
    <name evidence="5" type="ORF">BBK36DRAFT_1127501</name>
</gene>
<evidence type="ECO:0000256" key="1">
    <source>
        <dbReference type="ARBA" id="ARBA00008361"/>
    </source>
</evidence>
<dbReference type="InterPro" id="IPR013216">
    <property type="entry name" value="Methyltransf_11"/>
</dbReference>
<keyword evidence="6" id="KW-1185">Reference proteome</keyword>
<dbReference type="PANTHER" id="PTHR12176">
    <property type="entry name" value="SAM-DEPENDENT METHYLTRANSFERASE SUPERFAMILY PROTEIN"/>
    <property type="match status" value="1"/>
</dbReference>
<protein>
    <recommendedName>
        <fullName evidence="4">Methyltransferase type 11 domain-containing protein</fullName>
    </recommendedName>
</protein>
<reference evidence="6" key="1">
    <citation type="submission" date="2016-07" db="EMBL/GenBank/DDBJ databases">
        <title>Multiple horizontal gene transfer events from other fungi enriched the ability of initially mycotrophic Trichoderma (Ascomycota) to feed on dead plant biomass.</title>
        <authorList>
            <consortium name="DOE Joint Genome Institute"/>
            <person name="Atanasova L."/>
            <person name="Chenthamara K."/>
            <person name="Zhang J."/>
            <person name="Grujic M."/>
            <person name="Henrissat B."/>
            <person name="Kuo A."/>
            <person name="Aerts A."/>
            <person name="Salamov A."/>
            <person name="Lipzen A."/>
            <person name="Labutti K."/>
            <person name="Barry K."/>
            <person name="Miao Y."/>
            <person name="Rahimi M.J."/>
            <person name="Shen Q."/>
            <person name="Grigoriev I.V."/>
            <person name="Kubicek C.P."/>
            <person name="Druzhinina I.S."/>
        </authorList>
    </citation>
    <scope>NUCLEOTIDE SEQUENCE [LARGE SCALE GENOMIC DNA]</scope>
    <source>
        <strain evidence="6">TUCIM 6016</strain>
    </source>
</reference>
<sequence>MTARKEFRELATREYWDKYYSAAKESNKKGHEWFRTYEQLRPFFARNLFNREGLQVQDNPMILHPGSGESDIPLWLAKEGYKRQLCFDFSKEVVETMTDVINAMVKANEIEGIEYQKMDAFNMEGIPDKSIDVAFDKGMMDSLIDGDPWNPPPEVRRDTRNYQKELHRVLKDDGVFLYITFRQPHFVEPLLIPRDQEVLWDLQKEALIDNAASLGYFAWIVRKKGAPIRPLVEVFSEEKPEGQDP</sequence>
<dbReference type="OrthoDB" id="411785at2759"/>
<evidence type="ECO:0000313" key="6">
    <source>
        <dbReference type="Proteomes" id="UP000241546"/>
    </source>
</evidence>
<dbReference type="InterPro" id="IPR029063">
    <property type="entry name" value="SAM-dependent_MTases_sf"/>
</dbReference>
<organism evidence="5 6">
    <name type="scientific">Trichoderma citrinoviride</name>
    <dbReference type="NCBI Taxonomy" id="58853"/>
    <lineage>
        <taxon>Eukaryota</taxon>
        <taxon>Fungi</taxon>
        <taxon>Dikarya</taxon>
        <taxon>Ascomycota</taxon>
        <taxon>Pezizomycotina</taxon>
        <taxon>Sordariomycetes</taxon>
        <taxon>Hypocreomycetidae</taxon>
        <taxon>Hypocreales</taxon>
        <taxon>Hypocreaceae</taxon>
        <taxon>Trichoderma</taxon>
    </lineage>
</organism>
<keyword evidence="3" id="KW-0808">Transferase</keyword>
<comment type="similarity">
    <text evidence="1">Belongs to the methyltransferase superfamily.</text>
</comment>
<feature type="domain" description="Methyltransferase type 11" evidence="4">
    <location>
        <begin position="63"/>
        <end position="177"/>
    </location>
</feature>
<keyword evidence="2" id="KW-0489">Methyltransferase</keyword>
<dbReference type="GO" id="GO:0032259">
    <property type="term" value="P:methylation"/>
    <property type="evidence" value="ECO:0007669"/>
    <property type="project" value="UniProtKB-KW"/>
</dbReference>
<dbReference type="SUPFAM" id="SSF53335">
    <property type="entry name" value="S-adenosyl-L-methionine-dependent methyltransferases"/>
    <property type="match status" value="1"/>
</dbReference>
<dbReference type="Gene3D" id="3.40.50.150">
    <property type="entry name" value="Vaccinia Virus protein VP39"/>
    <property type="match status" value="1"/>
</dbReference>
<evidence type="ECO:0000256" key="2">
    <source>
        <dbReference type="ARBA" id="ARBA00022603"/>
    </source>
</evidence>
<dbReference type="GO" id="GO:0008757">
    <property type="term" value="F:S-adenosylmethionine-dependent methyltransferase activity"/>
    <property type="evidence" value="ECO:0007669"/>
    <property type="project" value="InterPro"/>
</dbReference>
<proteinExistence type="inferred from homology"/>
<evidence type="ECO:0000313" key="5">
    <source>
        <dbReference type="EMBL" id="PTB63086.1"/>
    </source>
</evidence>
<dbReference type="GeneID" id="36599630"/>
<name>A0A2T4B178_9HYPO</name>
<dbReference type="RefSeq" id="XP_024746406.1">
    <property type="nucleotide sequence ID" value="XM_024891512.1"/>
</dbReference>
<dbReference type="AlphaFoldDB" id="A0A2T4B178"/>
<dbReference type="PANTHER" id="PTHR12176:SF80">
    <property type="entry name" value="EEF1A LYSINE METHYLTRANSFERASE 4"/>
    <property type="match status" value="1"/>
</dbReference>
<dbReference type="Proteomes" id="UP000241546">
    <property type="component" value="Unassembled WGS sequence"/>
</dbReference>